<dbReference type="Gene3D" id="3.40.50.200">
    <property type="entry name" value="Peptidase S8/S53 domain"/>
    <property type="match status" value="1"/>
</dbReference>
<keyword evidence="6" id="KW-0106">Calcium</keyword>
<protein>
    <recommendedName>
        <fullName evidence="9">Peptidase S53 domain-containing protein</fullName>
    </recommendedName>
</protein>
<keyword evidence="11" id="KW-1185">Reference proteome</keyword>
<dbReference type="CDD" id="cd04056">
    <property type="entry name" value="Peptidases_S53"/>
    <property type="match status" value="1"/>
</dbReference>
<dbReference type="RefSeq" id="WP_119482641.1">
    <property type="nucleotide sequence ID" value="NZ_QXTG01000002.1"/>
</dbReference>
<dbReference type="PANTHER" id="PTHR14218">
    <property type="entry name" value="PROTEASE S8 TRIPEPTIDYL PEPTIDASE I CLN2"/>
    <property type="match status" value="1"/>
</dbReference>
<dbReference type="InterPro" id="IPR000209">
    <property type="entry name" value="Peptidase_S8/S53_dom"/>
</dbReference>
<proteinExistence type="predicted"/>
<evidence type="ECO:0000313" key="11">
    <source>
        <dbReference type="Proteomes" id="UP000265742"/>
    </source>
</evidence>
<dbReference type="PANTHER" id="PTHR14218:SF15">
    <property type="entry name" value="TRIPEPTIDYL-PEPTIDASE 1"/>
    <property type="match status" value="1"/>
</dbReference>
<reference evidence="11" key="1">
    <citation type="submission" date="2018-09" db="EMBL/GenBank/DDBJ databases">
        <authorList>
            <person name="Kim I."/>
        </authorList>
    </citation>
    <scope>NUCLEOTIDE SEQUENCE [LARGE SCALE GENOMIC DNA]</scope>
    <source>
        <strain evidence="11">DD4a</strain>
    </source>
</reference>
<dbReference type="InterPro" id="IPR030400">
    <property type="entry name" value="Sedolisin_dom"/>
</dbReference>
<dbReference type="PROSITE" id="PS00138">
    <property type="entry name" value="SUBTILASE_SER"/>
    <property type="match status" value="1"/>
</dbReference>
<organism evidence="10 11">
    <name type="scientific">Amnibacterium setariae</name>
    <dbReference type="NCBI Taxonomy" id="2306585"/>
    <lineage>
        <taxon>Bacteria</taxon>
        <taxon>Bacillati</taxon>
        <taxon>Actinomycetota</taxon>
        <taxon>Actinomycetes</taxon>
        <taxon>Micrococcales</taxon>
        <taxon>Microbacteriaceae</taxon>
        <taxon>Amnibacterium</taxon>
    </lineage>
</organism>
<dbReference type="GO" id="GO:0004252">
    <property type="term" value="F:serine-type endopeptidase activity"/>
    <property type="evidence" value="ECO:0007669"/>
    <property type="project" value="InterPro"/>
</dbReference>
<keyword evidence="3" id="KW-0479">Metal-binding</keyword>
<evidence type="ECO:0000259" key="9">
    <source>
        <dbReference type="PROSITE" id="PS51695"/>
    </source>
</evidence>
<dbReference type="Pfam" id="PF09286">
    <property type="entry name" value="Pro-kuma_activ"/>
    <property type="match status" value="1"/>
</dbReference>
<dbReference type="PROSITE" id="PS51695">
    <property type="entry name" value="SEDOLISIN"/>
    <property type="match status" value="1"/>
</dbReference>
<evidence type="ECO:0000256" key="7">
    <source>
        <dbReference type="ARBA" id="ARBA00023145"/>
    </source>
</evidence>
<dbReference type="AlphaFoldDB" id="A0A3A1TXN7"/>
<dbReference type="EMBL" id="QXTG01000002">
    <property type="protein sequence ID" value="RIX28331.1"/>
    <property type="molecule type" value="Genomic_DNA"/>
</dbReference>
<dbReference type="CDD" id="cd11377">
    <property type="entry name" value="Pro-peptidase_S53"/>
    <property type="match status" value="1"/>
</dbReference>
<dbReference type="InterPro" id="IPR023828">
    <property type="entry name" value="Peptidase_S8_Ser-AS"/>
</dbReference>
<dbReference type="GO" id="GO:0006508">
    <property type="term" value="P:proteolysis"/>
    <property type="evidence" value="ECO:0007669"/>
    <property type="project" value="UniProtKB-KW"/>
</dbReference>
<accession>A0A3A1TXN7</accession>
<evidence type="ECO:0000256" key="8">
    <source>
        <dbReference type="SAM" id="SignalP"/>
    </source>
</evidence>
<evidence type="ECO:0000256" key="3">
    <source>
        <dbReference type="ARBA" id="ARBA00022723"/>
    </source>
</evidence>
<sequence>MPRPFPHARGTAVLLAAAVTAASLLAASPAQADTRRVAVPAARPAWASATADSGAVAASTDVELELALQLPDEPAARAFALAVSTPGSPQYRQVLSPEEWTARFAPTQATVDTVADAVRAAGLTVETVPSSRLFLLLKGSAAQVDAFFATRLHVFDVDGEQRVAPVRAATLPQPVARSVAAVTFAHPRFTAGPAAKATKRPTVSPCSAYWRQHVVKLPRKAYGARTASTPLCGYSAAQLRAMYGLKGSRLDGAGQTVAVVGAFGSPSMRRDLATYSTRNGLPAAAYTEIRPAATEESFGCSAADWQPEQALDLEAIHAVAPKARLVFVGAGDCGSGFDVAMSRVLDGGLASIVSNSWGATGLDTLADSSADPATKQSMVVMLHQQLQAAGQGVGLYFASGDLGDDSALLGTPAVDFPASSPFVTAVGGTAVGVDKKGKRVFTTVWGENVSVLSGKPHAKWSPKLPGDFAAGAGGGASSLFAAPGYQRGVVPAGLAGGMRTSTDVAALAASTTGFQVGFRPSGPSGRYTTTAAGGTSLATPIVAAQMALAQQATGRRIGFANPALYALGRSTPAVFRDVAPSATRRAVAVTSTMRHSPTLLVTLDRDSSLAARRGYDLPTGLGELTPAALVALGRL</sequence>
<name>A0A3A1TXN7_9MICO</name>
<gene>
    <name evidence="10" type="ORF">D1781_12860</name>
</gene>
<evidence type="ECO:0000256" key="1">
    <source>
        <dbReference type="ARBA" id="ARBA00001913"/>
    </source>
</evidence>
<feature type="chain" id="PRO_5017349318" description="Peptidase S53 domain-containing protein" evidence="8">
    <location>
        <begin position="33"/>
        <end position="635"/>
    </location>
</feature>
<feature type="signal peptide" evidence="8">
    <location>
        <begin position="1"/>
        <end position="32"/>
    </location>
</feature>
<dbReference type="OrthoDB" id="3480681at2"/>
<dbReference type="GO" id="GO:0046872">
    <property type="term" value="F:metal ion binding"/>
    <property type="evidence" value="ECO:0007669"/>
    <property type="project" value="UniProtKB-KW"/>
</dbReference>
<dbReference type="SMART" id="SM00944">
    <property type="entry name" value="Pro-kuma_activ"/>
    <property type="match status" value="1"/>
</dbReference>
<evidence type="ECO:0000256" key="6">
    <source>
        <dbReference type="ARBA" id="ARBA00022837"/>
    </source>
</evidence>
<keyword evidence="4" id="KW-0378">Hydrolase</keyword>
<evidence type="ECO:0000256" key="4">
    <source>
        <dbReference type="ARBA" id="ARBA00022801"/>
    </source>
</evidence>
<keyword evidence="2" id="KW-0645">Protease</keyword>
<comment type="cofactor">
    <cofactor evidence="1">
        <name>Ca(2+)</name>
        <dbReference type="ChEBI" id="CHEBI:29108"/>
    </cofactor>
</comment>
<dbReference type="Proteomes" id="UP000265742">
    <property type="component" value="Unassembled WGS sequence"/>
</dbReference>
<keyword evidence="5" id="KW-0720">Serine protease</keyword>
<keyword evidence="7" id="KW-0865">Zymogen</keyword>
<feature type="domain" description="Peptidase S53" evidence="9">
    <location>
        <begin position="233"/>
        <end position="635"/>
    </location>
</feature>
<dbReference type="SUPFAM" id="SSF54897">
    <property type="entry name" value="Protease propeptides/inhibitors"/>
    <property type="match status" value="1"/>
</dbReference>
<evidence type="ECO:0000313" key="10">
    <source>
        <dbReference type="EMBL" id="RIX28331.1"/>
    </source>
</evidence>
<dbReference type="SUPFAM" id="SSF52743">
    <property type="entry name" value="Subtilisin-like"/>
    <property type="match status" value="1"/>
</dbReference>
<dbReference type="InterPro" id="IPR036852">
    <property type="entry name" value="Peptidase_S8/S53_dom_sf"/>
</dbReference>
<dbReference type="GO" id="GO:0008240">
    <property type="term" value="F:tripeptidyl-peptidase activity"/>
    <property type="evidence" value="ECO:0007669"/>
    <property type="project" value="TreeGrafter"/>
</dbReference>
<dbReference type="InterPro" id="IPR015366">
    <property type="entry name" value="S53_propep"/>
</dbReference>
<evidence type="ECO:0000256" key="2">
    <source>
        <dbReference type="ARBA" id="ARBA00022670"/>
    </source>
</evidence>
<evidence type="ECO:0000256" key="5">
    <source>
        <dbReference type="ARBA" id="ARBA00022825"/>
    </source>
</evidence>
<dbReference type="InterPro" id="IPR050819">
    <property type="entry name" value="Tripeptidyl-peptidase_I"/>
</dbReference>
<dbReference type="Pfam" id="PF00082">
    <property type="entry name" value="Peptidase_S8"/>
    <property type="match status" value="1"/>
</dbReference>
<comment type="caution">
    <text evidence="10">The sequence shown here is derived from an EMBL/GenBank/DDBJ whole genome shotgun (WGS) entry which is preliminary data.</text>
</comment>
<keyword evidence="8" id="KW-0732">Signal</keyword>